<evidence type="ECO:0000313" key="5">
    <source>
        <dbReference type="Proteomes" id="UP000321192"/>
    </source>
</evidence>
<dbReference type="InterPro" id="IPR007427">
    <property type="entry name" value="DUF475"/>
</dbReference>
<evidence type="ECO:0000313" key="4">
    <source>
        <dbReference type="Proteomes" id="UP000002186"/>
    </source>
</evidence>
<dbReference type="HOGENOM" id="CLU_034539_1_0_4"/>
<feature type="transmembrane region" description="Helical" evidence="1">
    <location>
        <begin position="312"/>
        <end position="329"/>
    </location>
</feature>
<feature type="transmembrane region" description="Helical" evidence="1">
    <location>
        <begin position="287"/>
        <end position="306"/>
    </location>
</feature>
<keyword evidence="1" id="KW-0812">Transmembrane</keyword>
<organism evidence="2 4">
    <name type="scientific">Thauera aminoaromatica</name>
    <dbReference type="NCBI Taxonomy" id="164330"/>
    <lineage>
        <taxon>Bacteria</taxon>
        <taxon>Pseudomonadati</taxon>
        <taxon>Pseudomonadota</taxon>
        <taxon>Betaproteobacteria</taxon>
        <taxon>Rhodocyclales</taxon>
        <taxon>Zoogloeaceae</taxon>
        <taxon>Thauera</taxon>
    </lineage>
</organism>
<dbReference type="Proteomes" id="UP000321192">
    <property type="component" value="Unassembled WGS sequence"/>
</dbReference>
<gene>
    <name evidence="2" type="ordered locus">Tmz1t_2476</name>
    <name evidence="3" type="ORF">E6Q80_00420</name>
</gene>
<sequence length="339" mass="36606">MQNLKYFTWSIGFTVFGLVGGYLLGGWPAAFIVAVLAVLETSLSFDNAVVNATVLRHMDEKWRQRFLLWGILIAVFGMRIVFPLAIVGVVASLGPVEVVDLALFNPDEYARLLTSAHHEIAAFGGAFLMMVFLKFFIDENKDTHWLAPIESPLTKLGRLEAAQILLTLLAILATSAWIDGADKRMEFIVAGVWGLIVYIAADGLGAIMGGEEGEGGKMVAKTGFAGFMYLELLDASFSFDGVIGAFALTTSLPIIAIGLGVGAMFVRSFTLMLVYRGTLEAYRYLEHGAFWAIGALAAIMFVGVHMHIPETFTGLIGAVLIGAAFWSSLRHNRLSVGGG</sequence>
<protein>
    <submittedName>
        <fullName evidence="3">DUF475 domain-containing protein</fullName>
    </submittedName>
</protein>
<dbReference type="eggNOG" id="COG2899">
    <property type="taxonomic scope" value="Bacteria"/>
</dbReference>
<accession>C4K9K2</accession>
<evidence type="ECO:0000313" key="2">
    <source>
        <dbReference type="EMBL" id="ACR01078.1"/>
    </source>
</evidence>
<evidence type="ECO:0000313" key="3">
    <source>
        <dbReference type="EMBL" id="TXH92414.1"/>
    </source>
</evidence>
<dbReference type="PANTHER" id="PTHR30238">
    <property type="entry name" value="MEMBRANE BOUND PREDICTED REDOX MODULATOR"/>
    <property type="match status" value="1"/>
</dbReference>
<keyword evidence="4" id="KW-1185">Reference proteome</keyword>
<feature type="transmembrane region" description="Helical" evidence="1">
    <location>
        <begin position="190"/>
        <end position="208"/>
    </location>
</feature>
<keyword evidence="1" id="KW-0472">Membrane</keyword>
<dbReference type="STRING" id="85643.Tmz1t_2476"/>
<feature type="transmembrane region" description="Helical" evidence="1">
    <location>
        <begin position="66"/>
        <end position="96"/>
    </location>
</feature>
<dbReference type="Pfam" id="PF04332">
    <property type="entry name" value="DUF475"/>
    <property type="match status" value="1"/>
</dbReference>
<dbReference type="Proteomes" id="UP000002186">
    <property type="component" value="Chromosome"/>
</dbReference>
<reference evidence="3 5" key="3">
    <citation type="submission" date="2018-09" db="EMBL/GenBank/DDBJ databases">
        <title>Metagenome Assembled Genomes from an Advanced Water Purification Facility.</title>
        <authorList>
            <person name="Stamps B.W."/>
            <person name="Spear J.R."/>
        </authorList>
    </citation>
    <scope>NUCLEOTIDE SEQUENCE [LARGE SCALE GENOMIC DNA]</scope>
    <source>
        <strain evidence="3">Bin_27_1</strain>
    </source>
</reference>
<dbReference type="OrthoDB" id="8533002at2"/>
<dbReference type="RefSeq" id="WP_012585513.1">
    <property type="nucleotide sequence ID" value="NC_011662.2"/>
</dbReference>
<dbReference type="AlphaFoldDB" id="C4K9K2"/>
<keyword evidence="1" id="KW-1133">Transmembrane helix</keyword>
<dbReference type="KEGG" id="tmz:Tmz1t_2476"/>
<proteinExistence type="predicted"/>
<name>C4K9K2_THASP</name>
<reference evidence="4" key="1">
    <citation type="submission" date="2009-05" db="EMBL/GenBank/DDBJ databases">
        <title>Complete sequence of chromosome of Thauera sp. MZ1T.</title>
        <authorList>
            <consortium name="US DOE Joint Genome Institute"/>
            <person name="Lucas S."/>
            <person name="Copeland A."/>
            <person name="Lapidus A."/>
            <person name="Glavina del Rio T."/>
            <person name="Dalin E."/>
            <person name="Tice H."/>
            <person name="Bruce D."/>
            <person name="Goodwin L."/>
            <person name="Pitluck S."/>
            <person name="Sims D."/>
            <person name="Brettin T."/>
            <person name="Detter J.C."/>
            <person name="Han C."/>
            <person name="Larimer F."/>
            <person name="Land M."/>
            <person name="Hauser L."/>
            <person name="Kyrpides N."/>
            <person name="Mikhailova N."/>
            <person name="Sayler G.S."/>
        </authorList>
    </citation>
    <scope>NUCLEOTIDE SEQUENCE [LARGE SCALE GENOMIC DNA]</scope>
    <source>
        <strain evidence="4">MZ1T</strain>
    </source>
</reference>
<dbReference type="EMBL" id="CP001281">
    <property type="protein sequence ID" value="ACR01078.1"/>
    <property type="molecule type" value="Genomic_DNA"/>
</dbReference>
<dbReference type="NCBIfam" id="NF010620">
    <property type="entry name" value="PRK14013.2-6"/>
    <property type="match status" value="1"/>
</dbReference>
<feature type="transmembrane region" description="Helical" evidence="1">
    <location>
        <begin position="116"/>
        <end position="137"/>
    </location>
</feature>
<evidence type="ECO:0000256" key="1">
    <source>
        <dbReference type="SAM" id="Phobius"/>
    </source>
</evidence>
<reference evidence="2 4" key="2">
    <citation type="journal article" date="2012" name="Stand. Genomic Sci.">
        <title>Complete genome sequence of Thauera aminoaromatica strain MZ1T.</title>
        <authorList>
            <person name="Jiang K."/>
            <person name="Sanseverino J."/>
            <person name="Chauhan A."/>
            <person name="Lucas S."/>
            <person name="Copeland A."/>
            <person name="Lapidus A."/>
            <person name="Del Rio T.G."/>
            <person name="Dalin E."/>
            <person name="Tice H."/>
            <person name="Bruce D."/>
            <person name="Goodwin L."/>
            <person name="Pitluck S."/>
            <person name="Sims D."/>
            <person name="Brettin T."/>
            <person name="Detter J.C."/>
            <person name="Han C."/>
            <person name="Chang Y.J."/>
            <person name="Larimer F."/>
            <person name="Land M."/>
            <person name="Hauser L."/>
            <person name="Kyrpides N.C."/>
            <person name="Mikhailova N."/>
            <person name="Moser S."/>
            <person name="Jegier P."/>
            <person name="Close D."/>
            <person name="Debruyn J.M."/>
            <person name="Wang Y."/>
            <person name="Layton A.C."/>
            <person name="Allen M.S."/>
            <person name="Sayler G.S."/>
        </authorList>
    </citation>
    <scope>NUCLEOTIDE SEQUENCE [LARGE SCALE GENOMIC DNA]</scope>
    <source>
        <strain evidence="2 4">MZ1T</strain>
    </source>
</reference>
<dbReference type="EMBL" id="SSFD01000008">
    <property type="protein sequence ID" value="TXH92414.1"/>
    <property type="molecule type" value="Genomic_DNA"/>
</dbReference>
<dbReference type="PANTHER" id="PTHR30238:SF4">
    <property type="entry name" value="SLL1022 PROTEIN"/>
    <property type="match status" value="1"/>
</dbReference>
<dbReference type="NCBIfam" id="NF010613">
    <property type="entry name" value="PRK14013.1-3"/>
    <property type="match status" value="1"/>
</dbReference>
<accession>A0A5C7T877</accession>
<dbReference type="NCBIfam" id="NF010619">
    <property type="entry name" value="PRK14013.2-5"/>
    <property type="match status" value="1"/>
</dbReference>